<dbReference type="EMBL" id="NEVH01025649">
    <property type="protein sequence ID" value="PNF15192.1"/>
    <property type="molecule type" value="Genomic_DNA"/>
</dbReference>
<dbReference type="InterPro" id="IPR013974">
    <property type="entry name" value="SAF"/>
</dbReference>
<dbReference type="PANTHER" id="PTHR42966">
    <property type="entry name" value="N-ACETYLNEURAMINATE SYNTHASE"/>
    <property type="match status" value="1"/>
</dbReference>
<dbReference type="FunCoup" id="A0A2J7PFS9">
    <property type="interactions" value="809"/>
</dbReference>
<comment type="caution">
    <text evidence="2">The sequence shown here is derived from an EMBL/GenBank/DDBJ whole genome shotgun (WGS) entry which is preliminary data.</text>
</comment>
<keyword evidence="3" id="KW-1185">Reference proteome</keyword>
<dbReference type="PANTHER" id="PTHR42966:SF1">
    <property type="entry name" value="SIALIC ACID SYNTHASE"/>
    <property type="match status" value="1"/>
</dbReference>
<dbReference type="GO" id="GO:0047444">
    <property type="term" value="F:N-acylneuraminate-9-phosphate synthase activity"/>
    <property type="evidence" value="ECO:0007669"/>
    <property type="project" value="TreeGrafter"/>
</dbReference>
<dbReference type="InterPro" id="IPR013132">
    <property type="entry name" value="PseI/NeuA/B-like_N"/>
</dbReference>
<evidence type="ECO:0000313" key="3">
    <source>
        <dbReference type="Proteomes" id="UP000235965"/>
    </source>
</evidence>
<evidence type="ECO:0000259" key="1">
    <source>
        <dbReference type="PROSITE" id="PS50844"/>
    </source>
</evidence>
<dbReference type="InterPro" id="IPR036732">
    <property type="entry name" value="AFP_Neu5c_C_sf"/>
</dbReference>
<gene>
    <name evidence="2" type="primary">Nans_4</name>
    <name evidence="2" type="ORF">B7P43_G14384</name>
</gene>
<organism evidence="2 3">
    <name type="scientific">Cryptotermes secundus</name>
    <dbReference type="NCBI Taxonomy" id="105785"/>
    <lineage>
        <taxon>Eukaryota</taxon>
        <taxon>Metazoa</taxon>
        <taxon>Ecdysozoa</taxon>
        <taxon>Arthropoda</taxon>
        <taxon>Hexapoda</taxon>
        <taxon>Insecta</taxon>
        <taxon>Pterygota</taxon>
        <taxon>Neoptera</taxon>
        <taxon>Polyneoptera</taxon>
        <taxon>Dictyoptera</taxon>
        <taxon>Blattodea</taxon>
        <taxon>Blattoidea</taxon>
        <taxon>Termitoidae</taxon>
        <taxon>Kalotermitidae</taxon>
        <taxon>Cryptotermitinae</taxon>
        <taxon>Cryptotermes</taxon>
    </lineage>
</organism>
<feature type="domain" description="AFP-like" evidence="1">
    <location>
        <begin position="181"/>
        <end position="238"/>
    </location>
</feature>
<dbReference type="Proteomes" id="UP000235965">
    <property type="component" value="Unassembled WGS sequence"/>
</dbReference>
<reference evidence="2 3" key="1">
    <citation type="submission" date="2017-12" db="EMBL/GenBank/DDBJ databases">
        <title>Hemimetabolous genomes reveal molecular basis of termite eusociality.</title>
        <authorList>
            <person name="Harrison M.C."/>
            <person name="Jongepier E."/>
            <person name="Robertson H.M."/>
            <person name="Arning N."/>
            <person name="Bitard-Feildel T."/>
            <person name="Chao H."/>
            <person name="Childers C.P."/>
            <person name="Dinh H."/>
            <person name="Doddapaneni H."/>
            <person name="Dugan S."/>
            <person name="Gowin J."/>
            <person name="Greiner C."/>
            <person name="Han Y."/>
            <person name="Hu H."/>
            <person name="Hughes D.S.T."/>
            <person name="Huylmans A.-K."/>
            <person name="Kemena C."/>
            <person name="Kremer L.P.M."/>
            <person name="Lee S.L."/>
            <person name="Lopez-Ezquerra A."/>
            <person name="Mallet L."/>
            <person name="Monroy-Kuhn J.M."/>
            <person name="Moser A."/>
            <person name="Murali S.C."/>
            <person name="Muzny D.M."/>
            <person name="Otani S."/>
            <person name="Piulachs M.-D."/>
            <person name="Poelchau M."/>
            <person name="Qu J."/>
            <person name="Schaub F."/>
            <person name="Wada-Katsumata A."/>
            <person name="Worley K.C."/>
            <person name="Xie Q."/>
            <person name="Ylla G."/>
            <person name="Poulsen M."/>
            <person name="Gibbs R.A."/>
            <person name="Schal C."/>
            <person name="Richards S."/>
            <person name="Belles X."/>
            <person name="Korb J."/>
            <person name="Bornberg-Bauer E."/>
        </authorList>
    </citation>
    <scope>NUCLEOTIDE SEQUENCE [LARGE SCALE GENOMIC DNA]</scope>
    <source>
        <tissue evidence="2">Whole body</tissue>
    </source>
</reference>
<name>A0A2J7PFS9_9NEOP</name>
<dbReference type="Pfam" id="PF03102">
    <property type="entry name" value="NeuB"/>
    <property type="match status" value="1"/>
</dbReference>
<dbReference type="Gene3D" id="3.90.1210.10">
    <property type="entry name" value="Antifreeze-like/N-acetylneuraminic acid synthase C-terminal domain"/>
    <property type="match status" value="1"/>
</dbReference>
<dbReference type="OrthoDB" id="9928645at2759"/>
<dbReference type="GO" id="GO:0016051">
    <property type="term" value="P:carbohydrate biosynthetic process"/>
    <property type="evidence" value="ECO:0007669"/>
    <property type="project" value="InterPro"/>
</dbReference>
<dbReference type="EMBL" id="NEVH01025649">
    <property type="protein sequence ID" value="PNF15193.1"/>
    <property type="molecule type" value="Genomic_DNA"/>
</dbReference>
<dbReference type="EMBL" id="NEVH01025649">
    <property type="protein sequence ID" value="PNF15194.1"/>
    <property type="molecule type" value="Genomic_DNA"/>
</dbReference>
<dbReference type="EMBL" id="NEVH01025649">
    <property type="protein sequence ID" value="PNF15190.1"/>
    <property type="molecule type" value="Genomic_DNA"/>
</dbReference>
<dbReference type="SMART" id="SM00858">
    <property type="entry name" value="SAF"/>
    <property type="match status" value="1"/>
</dbReference>
<dbReference type="SUPFAM" id="SSF51269">
    <property type="entry name" value="AFP III-like domain"/>
    <property type="match status" value="1"/>
</dbReference>
<sequence>MDMVSVDVLCSLPVSFLKIGSGDANNFPLLQHAASKKLPMVVSTGMQNMETVHSVYKLLMAAKSQFCLLHCVSAYPTPPCDVNLRVIQMFKQEFPDIPIGYSGHELGTDISVAAVALGAQVLERHITLDKCWKGSDHVCSLTPTEFRNLVDQVRNVEAALGNPVKKFQPSEMACYNKLGKTLVAAHNLSAGDHITADSVKVKVAEPKGYPAEKYGDILGKELVRDIQEDESIMFIDVI</sequence>
<accession>A0A2J7PFS9</accession>
<dbReference type="InParanoid" id="A0A2J7PFS9"/>
<dbReference type="InterPro" id="IPR057736">
    <property type="entry name" value="SAF_PseI/NeuA/NeuB"/>
</dbReference>
<evidence type="ECO:0000313" key="2">
    <source>
        <dbReference type="EMBL" id="PNF15192.1"/>
    </source>
</evidence>
<dbReference type="PROSITE" id="PS50844">
    <property type="entry name" value="AFP_LIKE"/>
    <property type="match status" value="1"/>
</dbReference>
<dbReference type="InterPro" id="IPR013785">
    <property type="entry name" value="Aldolase_TIM"/>
</dbReference>
<dbReference type="InterPro" id="IPR051690">
    <property type="entry name" value="PseI-like"/>
</dbReference>
<proteinExistence type="predicted"/>
<dbReference type="CDD" id="cd11615">
    <property type="entry name" value="SAF_NeuB_like"/>
    <property type="match status" value="1"/>
</dbReference>
<dbReference type="InterPro" id="IPR006190">
    <property type="entry name" value="SAF_AFP_Neu5Ac"/>
</dbReference>
<dbReference type="SUPFAM" id="SSF51569">
    <property type="entry name" value="Aldolase"/>
    <property type="match status" value="1"/>
</dbReference>
<dbReference type="AlphaFoldDB" id="A0A2J7PFS9"/>
<dbReference type="STRING" id="105785.A0A2J7PFS9"/>
<dbReference type="Gene3D" id="3.20.20.70">
    <property type="entry name" value="Aldolase class I"/>
    <property type="match status" value="1"/>
</dbReference>
<dbReference type="Pfam" id="PF08666">
    <property type="entry name" value="SAF"/>
    <property type="match status" value="1"/>
</dbReference>
<protein>
    <submittedName>
        <fullName evidence="2">Sialic acid synthase</fullName>
    </submittedName>
</protein>